<sequence length="71" mass="7878">MNTKKAAFRFAGRSFFVPNFILSSRLYAHMLLIQPAVTSAGARVHQWRLPKPVAPAELEGSKNPLVLRSSV</sequence>
<name>A0ABC8CBA4_9PROT</name>
<dbReference type="Proteomes" id="UP000198285">
    <property type="component" value="Chromosome"/>
</dbReference>
<protein>
    <recommendedName>
        <fullName evidence="3">Secreted protein</fullName>
    </recommendedName>
</protein>
<organism evidence="1 2">
    <name type="scientific">Acetobacter oryzifermentans</name>
    <dbReference type="NCBI Taxonomy" id="1633874"/>
    <lineage>
        <taxon>Bacteria</taxon>
        <taxon>Pseudomonadati</taxon>
        <taxon>Pseudomonadota</taxon>
        <taxon>Alphaproteobacteria</taxon>
        <taxon>Acetobacterales</taxon>
        <taxon>Acetobacteraceae</taxon>
        <taxon>Acetobacter</taxon>
    </lineage>
</organism>
<dbReference type="AlphaFoldDB" id="A0ABC8CBA4"/>
<proteinExistence type="predicted"/>
<evidence type="ECO:0000313" key="1">
    <source>
        <dbReference type="EMBL" id="ASL39569.1"/>
    </source>
</evidence>
<accession>A0ABC8CBA4</accession>
<gene>
    <name evidence="1" type="ORF">CBI36_03290</name>
</gene>
<evidence type="ECO:0008006" key="3">
    <source>
        <dbReference type="Google" id="ProtNLM"/>
    </source>
</evidence>
<evidence type="ECO:0000313" key="2">
    <source>
        <dbReference type="Proteomes" id="UP000198285"/>
    </source>
</evidence>
<dbReference type="EMBL" id="CP022374">
    <property type="protein sequence ID" value="ASL39569.1"/>
    <property type="molecule type" value="Genomic_DNA"/>
</dbReference>
<reference evidence="1 2" key="1">
    <citation type="submission" date="2017-05" db="EMBL/GenBank/DDBJ databases">
        <title>The gut commensal microbiome of Drosophila is modified by the endosymbiont Wolbachia.</title>
        <authorList>
            <person name="Simhadri R.K."/>
            <person name="Guo R."/>
            <person name="Fast E.M."/>
            <person name="Schultz M.J."/>
            <person name="Vaisman N."/>
            <person name="Slatko B."/>
            <person name="Frydman H.M."/>
        </authorList>
    </citation>
    <scope>NUCLEOTIDE SEQUENCE [LARGE SCALE GENOMIC DNA]</scope>
    <source>
        <strain evidence="2">dm</strain>
    </source>
</reference>